<comment type="caution">
    <text evidence="3">The sequence shown here is derived from an EMBL/GenBank/DDBJ whole genome shotgun (WGS) entry which is preliminary data.</text>
</comment>
<dbReference type="InterPro" id="IPR052895">
    <property type="entry name" value="HetReg/Transcr_Mod"/>
</dbReference>
<dbReference type="RefSeq" id="XP_007728792.1">
    <property type="nucleotide sequence ID" value="XM_007730602.1"/>
</dbReference>
<proteinExistence type="predicted"/>
<accession>W9YGB1</accession>
<gene>
    <name evidence="3" type="ORF">A1O3_00452</name>
</gene>
<feature type="region of interest" description="Disordered" evidence="1">
    <location>
        <begin position="1"/>
        <end position="35"/>
    </location>
</feature>
<dbReference type="PANTHER" id="PTHR24148">
    <property type="entry name" value="ANKYRIN REPEAT DOMAIN-CONTAINING PROTEIN 39 HOMOLOG-RELATED"/>
    <property type="match status" value="1"/>
</dbReference>
<dbReference type="AlphaFoldDB" id="W9YGB1"/>
<dbReference type="PANTHER" id="PTHR24148:SF64">
    <property type="entry name" value="HETEROKARYON INCOMPATIBILITY DOMAIN-CONTAINING PROTEIN"/>
    <property type="match status" value="1"/>
</dbReference>
<evidence type="ECO:0000259" key="2">
    <source>
        <dbReference type="Pfam" id="PF06985"/>
    </source>
</evidence>
<protein>
    <recommendedName>
        <fullName evidence="2">Heterokaryon incompatibility domain-containing protein</fullName>
    </recommendedName>
</protein>
<evidence type="ECO:0000256" key="1">
    <source>
        <dbReference type="SAM" id="MobiDB-lite"/>
    </source>
</evidence>
<organism evidence="3 4">
    <name type="scientific">Capronia epimyces CBS 606.96</name>
    <dbReference type="NCBI Taxonomy" id="1182542"/>
    <lineage>
        <taxon>Eukaryota</taxon>
        <taxon>Fungi</taxon>
        <taxon>Dikarya</taxon>
        <taxon>Ascomycota</taxon>
        <taxon>Pezizomycotina</taxon>
        <taxon>Eurotiomycetes</taxon>
        <taxon>Chaetothyriomycetidae</taxon>
        <taxon>Chaetothyriales</taxon>
        <taxon>Herpotrichiellaceae</taxon>
        <taxon>Capronia</taxon>
    </lineage>
</organism>
<name>W9YGB1_9EURO</name>
<feature type="domain" description="Heterokaryon incompatibility" evidence="2">
    <location>
        <begin position="176"/>
        <end position="357"/>
    </location>
</feature>
<dbReference type="OrthoDB" id="4850726at2759"/>
<dbReference type="GeneID" id="19164592"/>
<keyword evidence="4" id="KW-1185">Reference proteome</keyword>
<feature type="compositionally biased region" description="Basic and acidic residues" evidence="1">
    <location>
        <begin position="8"/>
        <end position="24"/>
    </location>
</feature>
<dbReference type="Pfam" id="PF06985">
    <property type="entry name" value="HET"/>
    <property type="match status" value="1"/>
</dbReference>
<dbReference type="EMBL" id="AMGY01000001">
    <property type="protein sequence ID" value="EXJ91902.1"/>
    <property type="molecule type" value="Genomic_DNA"/>
</dbReference>
<dbReference type="STRING" id="1182542.W9YGB1"/>
<dbReference type="InterPro" id="IPR010730">
    <property type="entry name" value="HET"/>
</dbReference>
<reference evidence="3 4" key="1">
    <citation type="submission" date="2013-03" db="EMBL/GenBank/DDBJ databases">
        <title>The Genome Sequence of Capronia epimyces CBS 606.96.</title>
        <authorList>
            <consortium name="The Broad Institute Genomics Platform"/>
            <person name="Cuomo C."/>
            <person name="de Hoog S."/>
            <person name="Gorbushina A."/>
            <person name="Walker B."/>
            <person name="Young S.K."/>
            <person name="Zeng Q."/>
            <person name="Gargeya S."/>
            <person name="Fitzgerald M."/>
            <person name="Haas B."/>
            <person name="Abouelleil A."/>
            <person name="Allen A.W."/>
            <person name="Alvarado L."/>
            <person name="Arachchi H.M."/>
            <person name="Berlin A.M."/>
            <person name="Chapman S.B."/>
            <person name="Gainer-Dewar J."/>
            <person name="Goldberg J."/>
            <person name="Griggs A."/>
            <person name="Gujja S."/>
            <person name="Hansen M."/>
            <person name="Howarth C."/>
            <person name="Imamovic A."/>
            <person name="Ireland A."/>
            <person name="Larimer J."/>
            <person name="McCowan C."/>
            <person name="Murphy C."/>
            <person name="Pearson M."/>
            <person name="Poon T.W."/>
            <person name="Priest M."/>
            <person name="Roberts A."/>
            <person name="Saif S."/>
            <person name="Shea T."/>
            <person name="Sisk P."/>
            <person name="Sykes S."/>
            <person name="Wortman J."/>
            <person name="Nusbaum C."/>
            <person name="Birren B."/>
        </authorList>
    </citation>
    <scope>NUCLEOTIDE SEQUENCE [LARGE SCALE GENOMIC DNA]</scope>
    <source>
        <strain evidence="3 4">CBS 606.96</strain>
    </source>
</reference>
<dbReference type="Proteomes" id="UP000019478">
    <property type="component" value="Unassembled WGS sequence"/>
</dbReference>
<dbReference type="Pfam" id="PF26639">
    <property type="entry name" value="Het-6_barrel"/>
    <property type="match status" value="1"/>
</dbReference>
<evidence type="ECO:0000313" key="3">
    <source>
        <dbReference type="EMBL" id="EXJ91902.1"/>
    </source>
</evidence>
<dbReference type="eggNOG" id="ENOG502RX8J">
    <property type="taxonomic scope" value="Eukaryota"/>
</dbReference>
<dbReference type="HOGENOM" id="CLU_004184_7_2_1"/>
<evidence type="ECO:0000313" key="4">
    <source>
        <dbReference type="Proteomes" id="UP000019478"/>
    </source>
</evidence>
<sequence>MMSNCGSKLRDREYEEAQKFEHAPPDGPGDIDDDDFWIGPDRRWEEQPVEQLITYMGNVENYYFYGQGQDLVDRDLSALTADGDSFPDLLPNRPNLAVREPGPDVSDASLPLIPSYLHSSGILQERSMGGNDATIGLYQALPSDEHIRLLEIVPGDCEQIECRLHVVALAEAKDTFEALSYSWDCGTPEYSDTVRTHLIICNGFGTVVRHNLYSALKKMRRKSASRMVWADALSINQADLVERSHQVTLMNSIFKSAYRVYIWLGENGANDNGDNMPPSTVRLPHRAFSDVCRIVNAWRKLAGLVDQVPIAKCTPQLPTQRSDSEIDKPLRASWSEWCDVLTLFRCRWFHRLWVIQEAAVARSALVAWGDCEIAWEWVGLAAAILRTNYGRLRRETSALSAHEAESRAVPTGVLNAYFMYRVSESQRYFTPLRFSLSQLLSLTRQFDCQDDRDRVYGLLGIPMTDNASKNIVPDYNKSSTEVYIELAQEIIRHSLSLNLLSSVQRHYTSFWDHYYQPREQDFDENAPSWVPQWHVVFAQTLALLSPHPSFAASAREPVKVRSCAESTKLTLRGVILDRISAFERSNFRDFWRGERPSEFWGRHRVVESLETILKEASLTKRKIEGIAMTITGGKNWYGLPVQDLSIHLADFAKCLLKEGLVWSLKMTAFGSSYADSSNDWETIRSDDSDKELAPRWIKPGDLSIGSASTSSSDIVTLEVLEELSRGGNADRFLDATATTCVRRARFTTGSGLIGVGPEALVVNDLVCVLYGGDVPFIIRPKGTAFELIGECYIRDLMHGEAVEMLARPGCEIEETWIELV</sequence>